<gene>
    <name evidence="1" type="ORF">GCM10011614_11180</name>
</gene>
<evidence type="ECO:0000313" key="2">
    <source>
        <dbReference type="Proteomes" id="UP000648075"/>
    </source>
</evidence>
<dbReference type="RefSeq" id="WP_189620122.1">
    <property type="nucleotide sequence ID" value="NZ_BMZA01000002.1"/>
</dbReference>
<accession>A0A918PD43</accession>
<dbReference type="Proteomes" id="UP000648075">
    <property type="component" value="Unassembled WGS sequence"/>
</dbReference>
<protein>
    <submittedName>
        <fullName evidence="1">Uncharacterized protein</fullName>
    </submittedName>
</protein>
<keyword evidence="2" id="KW-1185">Reference proteome</keyword>
<dbReference type="AlphaFoldDB" id="A0A918PD43"/>
<evidence type="ECO:0000313" key="1">
    <source>
        <dbReference type="EMBL" id="GGY97836.1"/>
    </source>
</evidence>
<reference evidence="1" key="1">
    <citation type="journal article" date="2014" name="Int. J. Syst. Evol. Microbiol.">
        <title>Complete genome sequence of Corynebacterium casei LMG S-19264T (=DSM 44701T), isolated from a smear-ripened cheese.</title>
        <authorList>
            <consortium name="US DOE Joint Genome Institute (JGI-PGF)"/>
            <person name="Walter F."/>
            <person name="Albersmeier A."/>
            <person name="Kalinowski J."/>
            <person name="Ruckert C."/>
        </authorList>
    </citation>
    <scope>NUCLEOTIDE SEQUENCE</scope>
    <source>
        <strain evidence="1">KCTC 32255</strain>
    </source>
</reference>
<proteinExistence type="predicted"/>
<name>A0A918PD43_9SPHN</name>
<comment type="caution">
    <text evidence="1">The sequence shown here is derived from an EMBL/GenBank/DDBJ whole genome shotgun (WGS) entry which is preliminary data.</text>
</comment>
<sequence length="139" mass="15071">MKPDVSIAVAELANRLRTDLLAELTGFRASVAAMGAAMLDMVADEWDGAAARLVRENRAFRALLDRGGALYGSAPAGGSDEDLRISALTAENDRLRGLITTLMERLEDDVSAPAVELLDAIWQELARTVKERQIRSANF</sequence>
<dbReference type="EMBL" id="BMZA01000002">
    <property type="protein sequence ID" value="GGY97836.1"/>
    <property type="molecule type" value="Genomic_DNA"/>
</dbReference>
<organism evidence="1 2">
    <name type="scientific">Novosphingobium colocasiae</name>
    <dbReference type="NCBI Taxonomy" id="1256513"/>
    <lineage>
        <taxon>Bacteria</taxon>
        <taxon>Pseudomonadati</taxon>
        <taxon>Pseudomonadota</taxon>
        <taxon>Alphaproteobacteria</taxon>
        <taxon>Sphingomonadales</taxon>
        <taxon>Sphingomonadaceae</taxon>
        <taxon>Novosphingobium</taxon>
    </lineage>
</organism>
<reference evidence="1" key="2">
    <citation type="submission" date="2020-09" db="EMBL/GenBank/DDBJ databases">
        <authorList>
            <person name="Sun Q."/>
            <person name="Kim S."/>
        </authorList>
    </citation>
    <scope>NUCLEOTIDE SEQUENCE</scope>
    <source>
        <strain evidence="1">KCTC 32255</strain>
    </source>
</reference>